<comment type="similarity">
    <text evidence="12 13">Belongs to the TonB-dependent receptor family.</text>
</comment>
<dbReference type="EMBL" id="AP023086">
    <property type="protein sequence ID" value="BCD97041.1"/>
    <property type="molecule type" value="Genomic_DNA"/>
</dbReference>
<dbReference type="PROSITE" id="PS52016">
    <property type="entry name" value="TONB_DEPENDENT_REC_3"/>
    <property type="match status" value="1"/>
</dbReference>
<feature type="domain" description="TonB-dependent receptor-like beta-barrel" evidence="14">
    <location>
        <begin position="384"/>
        <end position="850"/>
    </location>
</feature>
<dbReference type="InterPro" id="IPR036942">
    <property type="entry name" value="Beta-barrel_TonB_sf"/>
</dbReference>
<dbReference type="Pfam" id="PF07715">
    <property type="entry name" value="Plug"/>
    <property type="match status" value="1"/>
</dbReference>
<gene>
    <name evidence="16" type="ORF">MARGE09_P1241</name>
</gene>
<keyword evidence="7" id="KW-0408">Iron</keyword>
<keyword evidence="8" id="KW-0406">Ion transport</keyword>
<dbReference type="InterPro" id="IPR039426">
    <property type="entry name" value="TonB-dep_rcpt-like"/>
</dbReference>
<dbReference type="Pfam" id="PF00593">
    <property type="entry name" value="TonB_dep_Rec_b-barrel"/>
    <property type="match status" value="1"/>
</dbReference>
<accession>A0AAN1WG87</accession>
<dbReference type="SUPFAM" id="SSF56935">
    <property type="entry name" value="Porins"/>
    <property type="match status" value="1"/>
</dbReference>
<keyword evidence="4" id="KW-0410">Iron transport</keyword>
<dbReference type="PANTHER" id="PTHR32552:SF68">
    <property type="entry name" value="FERRICHROME OUTER MEMBRANE TRANSPORTER_PHAGE RECEPTOR"/>
    <property type="match status" value="1"/>
</dbReference>
<evidence type="ECO:0000313" key="17">
    <source>
        <dbReference type="Proteomes" id="UP001320119"/>
    </source>
</evidence>
<sequence>MLLNINGMTPNPLPCQLSRTMHQILANKKRHRRLCTWVAALGLLPTHYALPSYGQEVIEEVLVTGQDYLSLLPKQKSSSAFGLDKIITQTPRSVTEVSSDLIEKFALRSVDDLVRLTPGAFTSSFVGIKGAMDIRGEPADNYYRGFRRIANPGAFNTNIRGAEKIEIMRGPASPLYGNSSIGGQMNYIPKTVKSTAAKQDGVVSGDIGFTVGSYKQRIAALNLSLPLTLNNQDGGMHVFAEIEDSQSYYDVYEPSNELLQIAFNIDTSNRTTIELGGQYQYSDSIQVPGWNRVTQALIDDGTYITGAPQERNTGEDPSQLLPQESGFITSAAPVSINNAFSNVGRFCVPAERGGDFDAAATYNGKELACLGGSYLYPLSNVGTTYLEHSTTFIDDNDFADTTAITAYLDISHTFANNASWKTALFYDAMNHKKYQSWGFTAHYPNAQLWELRTRYNFELNTQHLSAKTLVGANYRHEDLTLKHAFLDETFDFRDISQGPTPNDRIAPAIDNPLANVHFGTDANGNTVIAEGTVYRNYNVHEVSQNKNAGLFALSDISLKRFNLLLGARYDQFQLQAEDIATTLLGNRFDSSHSAPGQQRARDNAFSYNGSLSYQFTSGFIPYITYAKSHAMTANQLGGAIPKTLASKAFLQDSSLFEAGIKYDGFDGRLYAALNYYNQDKSEQAGQTQALTEVFGQGYELELRAVASDALSIVATATHSETYEKGDKIFTVINAADFARQNGLAASDIYGGRIAGERATFVGEGAKLERGGLPNNILSVFGTYQAPLNLPFLTPAPNNTGKLTTSLGFTWADKTASDVFGSVILPSYTAWTASLRYETQRVTTLLQINNLTNEKYYTSADLFDSVVVKPSEGRTLSCSFSYAF</sequence>
<evidence type="ECO:0000256" key="13">
    <source>
        <dbReference type="RuleBase" id="RU003357"/>
    </source>
</evidence>
<feature type="domain" description="TonB-dependent receptor plug" evidence="15">
    <location>
        <begin position="89"/>
        <end position="183"/>
    </location>
</feature>
<organism evidence="16 17">
    <name type="scientific">Marinagarivorans cellulosilyticus</name>
    <dbReference type="NCBI Taxonomy" id="2721545"/>
    <lineage>
        <taxon>Bacteria</taxon>
        <taxon>Pseudomonadati</taxon>
        <taxon>Pseudomonadota</taxon>
        <taxon>Gammaproteobacteria</taxon>
        <taxon>Cellvibrionales</taxon>
        <taxon>Cellvibrionaceae</taxon>
        <taxon>Marinagarivorans</taxon>
    </lineage>
</organism>
<evidence type="ECO:0000259" key="15">
    <source>
        <dbReference type="Pfam" id="PF07715"/>
    </source>
</evidence>
<evidence type="ECO:0000259" key="14">
    <source>
        <dbReference type="Pfam" id="PF00593"/>
    </source>
</evidence>
<dbReference type="GO" id="GO:0015344">
    <property type="term" value="F:siderophore uptake transmembrane transporter activity"/>
    <property type="evidence" value="ECO:0007669"/>
    <property type="project" value="TreeGrafter"/>
</dbReference>
<dbReference type="InterPro" id="IPR000531">
    <property type="entry name" value="Beta-barrel_TonB"/>
</dbReference>
<evidence type="ECO:0000256" key="3">
    <source>
        <dbReference type="ARBA" id="ARBA00022452"/>
    </source>
</evidence>
<evidence type="ECO:0000313" key="16">
    <source>
        <dbReference type="EMBL" id="BCD97041.1"/>
    </source>
</evidence>
<keyword evidence="5 12" id="KW-0812">Transmembrane</keyword>
<proteinExistence type="inferred from homology"/>
<evidence type="ECO:0000256" key="9">
    <source>
        <dbReference type="ARBA" id="ARBA00023077"/>
    </source>
</evidence>
<dbReference type="KEGG" id="marq:MARGE09_P1241"/>
<evidence type="ECO:0000256" key="4">
    <source>
        <dbReference type="ARBA" id="ARBA00022496"/>
    </source>
</evidence>
<dbReference type="Gene3D" id="2.170.130.10">
    <property type="entry name" value="TonB-dependent receptor, plug domain"/>
    <property type="match status" value="1"/>
</dbReference>
<reference evidence="16 17" key="1">
    <citation type="journal article" date="2022" name="IScience">
        <title>An ultrasensitive nanofiber-based assay for enzymatic hydrolysis and deep-sea microbial degradation of cellulose.</title>
        <authorList>
            <person name="Tsudome M."/>
            <person name="Tachioka M."/>
            <person name="Miyazaki M."/>
            <person name="Uchimura K."/>
            <person name="Tsuda M."/>
            <person name="Takaki Y."/>
            <person name="Deguchi S."/>
        </authorList>
    </citation>
    <scope>NUCLEOTIDE SEQUENCE [LARGE SCALE GENOMIC DNA]</scope>
    <source>
        <strain evidence="16 17">GE09</strain>
    </source>
</reference>
<dbReference type="Proteomes" id="UP001320119">
    <property type="component" value="Chromosome"/>
</dbReference>
<dbReference type="InterPro" id="IPR012910">
    <property type="entry name" value="Plug_dom"/>
</dbReference>
<keyword evidence="17" id="KW-1185">Reference proteome</keyword>
<keyword evidence="11 12" id="KW-0998">Cell outer membrane</keyword>
<dbReference type="AlphaFoldDB" id="A0AAN1WG87"/>
<keyword evidence="2 12" id="KW-0813">Transport</keyword>
<evidence type="ECO:0000256" key="2">
    <source>
        <dbReference type="ARBA" id="ARBA00022448"/>
    </source>
</evidence>
<keyword evidence="10 12" id="KW-0472">Membrane</keyword>
<evidence type="ECO:0000256" key="6">
    <source>
        <dbReference type="ARBA" id="ARBA00022729"/>
    </source>
</evidence>
<keyword evidence="6" id="KW-0732">Signal</keyword>
<dbReference type="Gene3D" id="2.40.170.20">
    <property type="entry name" value="TonB-dependent receptor, beta-barrel domain"/>
    <property type="match status" value="2"/>
</dbReference>
<evidence type="ECO:0000256" key="11">
    <source>
        <dbReference type="ARBA" id="ARBA00023237"/>
    </source>
</evidence>
<comment type="subcellular location">
    <subcellularLocation>
        <location evidence="1 12">Cell outer membrane</location>
        <topology evidence="1 12">Multi-pass membrane protein</topology>
    </subcellularLocation>
</comment>
<protein>
    <submittedName>
        <fullName evidence="16">Iron complex outermembrane recepter protein</fullName>
    </submittedName>
</protein>
<evidence type="ECO:0000256" key="7">
    <source>
        <dbReference type="ARBA" id="ARBA00023004"/>
    </source>
</evidence>
<dbReference type="PANTHER" id="PTHR32552">
    <property type="entry name" value="FERRICHROME IRON RECEPTOR-RELATED"/>
    <property type="match status" value="1"/>
</dbReference>
<evidence type="ECO:0000256" key="10">
    <source>
        <dbReference type="ARBA" id="ARBA00023136"/>
    </source>
</evidence>
<evidence type="ECO:0000256" key="12">
    <source>
        <dbReference type="PROSITE-ProRule" id="PRU01360"/>
    </source>
</evidence>
<evidence type="ECO:0000256" key="1">
    <source>
        <dbReference type="ARBA" id="ARBA00004571"/>
    </source>
</evidence>
<name>A0AAN1WG87_9GAMM</name>
<keyword evidence="3 12" id="KW-1134">Transmembrane beta strand</keyword>
<keyword evidence="9 13" id="KW-0798">TonB box</keyword>
<dbReference type="InterPro" id="IPR037066">
    <property type="entry name" value="Plug_dom_sf"/>
</dbReference>
<evidence type="ECO:0000256" key="8">
    <source>
        <dbReference type="ARBA" id="ARBA00023065"/>
    </source>
</evidence>
<dbReference type="GO" id="GO:0009279">
    <property type="term" value="C:cell outer membrane"/>
    <property type="evidence" value="ECO:0007669"/>
    <property type="project" value="UniProtKB-SubCell"/>
</dbReference>
<evidence type="ECO:0000256" key="5">
    <source>
        <dbReference type="ARBA" id="ARBA00022692"/>
    </source>
</evidence>